<dbReference type="NCBIfam" id="TIGR00224">
    <property type="entry name" value="pckA"/>
    <property type="match status" value="1"/>
</dbReference>
<evidence type="ECO:0000256" key="9">
    <source>
        <dbReference type="ARBA" id="ARBA00047371"/>
    </source>
</evidence>
<keyword evidence="11" id="KW-0808">Transferase</keyword>
<reference evidence="11 12" key="1">
    <citation type="submission" date="2019-03" db="EMBL/GenBank/DDBJ databases">
        <title>Genomic Encyclopedia of Type Strains, Phase IV (KMG-IV): sequencing the most valuable type-strain genomes for metagenomic binning, comparative biology and taxonomic classification.</title>
        <authorList>
            <person name="Goeker M."/>
        </authorList>
    </citation>
    <scope>NUCLEOTIDE SEQUENCE [LARGE SCALE GENOMIC DNA]</scope>
    <source>
        <strain evidence="11 12">DSM 24984</strain>
    </source>
</reference>
<keyword evidence="8 10" id="KW-0456">Lyase</keyword>
<dbReference type="InterPro" id="IPR015994">
    <property type="entry name" value="PEPCK_ATP_CS"/>
</dbReference>
<comment type="caution">
    <text evidence="10">Lacks conserved residue(s) required for the propagation of feature annotation.</text>
</comment>
<proteinExistence type="inferred from homology"/>
<evidence type="ECO:0000256" key="1">
    <source>
        <dbReference type="ARBA" id="ARBA00004742"/>
    </source>
</evidence>
<dbReference type="NCBIfam" id="NF006821">
    <property type="entry name" value="PRK09344.1-3"/>
    <property type="match status" value="1"/>
</dbReference>
<dbReference type="SUPFAM" id="SSF53795">
    <property type="entry name" value="PEP carboxykinase-like"/>
    <property type="match status" value="1"/>
</dbReference>
<dbReference type="InterPro" id="IPR008210">
    <property type="entry name" value="PEP_carboxykinase_N"/>
</dbReference>
<dbReference type="Gene3D" id="2.170.8.10">
    <property type="entry name" value="Phosphoenolpyruvate Carboxykinase, domain 2"/>
    <property type="match status" value="1"/>
</dbReference>
<keyword evidence="11" id="KW-0418">Kinase</keyword>
<evidence type="ECO:0000256" key="7">
    <source>
        <dbReference type="ARBA" id="ARBA00022840"/>
    </source>
</evidence>
<feature type="binding site" evidence="10">
    <location>
        <position position="445"/>
    </location>
    <ligand>
        <name>ATP</name>
        <dbReference type="ChEBI" id="CHEBI:30616"/>
    </ligand>
</feature>
<evidence type="ECO:0000256" key="2">
    <source>
        <dbReference type="ARBA" id="ARBA00006052"/>
    </source>
</evidence>
<dbReference type="GO" id="GO:0046872">
    <property type="term" value="F:metal ion binding"/>
    <property type="evidence" value="ECO:0007669"/>
    <property type="project" value="UniProtKB-KW"/>
</dbReference>
<evidence type="ECO:0000256" key="5">
    <source>
        <dbReference type="ARBA" id="ARBA00022741"/>
    </source>
</evidence>
<dbReference type="GO" id="GO:0005829">
    <property type="term" value="C:cytosol"/>
    <property type="evidence" value="ECO:0007669"/>
    <property type="project" value="TreeGrafter"/>
</dbReference>
<dbReference type="GO" id="GO:0006094">
    <property type="term" value="P:gluconeogenesis"/>
    <property type="evidence" value="ECO:0007669"/>
    <property type="project" value="UniProtKB-UniRule"/>
</dbReference>
<dbReference type="Gene3D" id="3.90.228.20">
    <property type="match status" value="1"/>
</dbReference>
<dbReference type="GO" id="GO:0004612">
    <property type="term" value="F:phosphoenolpyruvate carboxykinase (ATP) activity"/>
    <property type="evidence" value="ECO:0007669"/>
    <property type="project" value="UniProtKB-UniRule"/>
</dbReference>
<dbReference type="SUPFAM" id="SSF68923">
    <property type="entry name" value="PEP carboxykinase N-terminal domain"/>
    <property type="match status" value="1"/>
</dbReference>
<feature type="binding site" evidence="10">
    <location>
        <position position="218"/>
    </location>
    <ligand>
        <name>Mn(2+)</name>
        <dbReference type="ChEBI" id="CHEBI:29035"/>
    </ligand>
</feature>
<evidence type="ECO:0000256" key="8">
    <source>
        <dbReference type="ARBA" id="ARBA00023239"/>
    </source>
</evidence>
<dbReference type="AlphaFoldDB" id="A0A4R1KCY9"/>
<dbReference type="Proteomes" id="UP000294614">
    <property type="component" value="Unassembled WGS sequence"/>
</dbReference>
<feature type="binding site" evidence="10">
    <location>
        <position position="255"/>
    </location>
    <ligand>
        <name>Mn(2+)</name>
        <dbReference type="ChEBI" id="CHEBI:29035"/>
    </ligand>
</feature>
<dbReference type="GO" id="GO:0005524">
    <property type="term" value="F:ATP binding"/>
    <property type="evidence" value="ECO:0007669"/>
    <property type="project" value="UniProtKB-UniRule"/>
</dbReference>
<accession>A0A4R1KCY9</accession>
<keyword evidence="10" id="KW-0464">Manganese</keyword>
<comment type="subcellular location">
    <subcellularLocation>
        <location evidence="10">Cytoplasm</location>
    </subcellularLocation>
</comment>
<comment type="catalytic activity">
    <reaction evidence="9 10">
        <text>oxaloacetate + ATP = phosphoenolpyruvate + ADP + CO2</text>
        <dbReference type="Rhea" id="RHEA:18617"/>
        <dbReference type="ChEBI" id="CHEBI:16452"/>
        <dbReference type="ChEBI" id="CHEBI:16526"/>
        <dbReference type="ChEBI" id="CHEBI:30616"/>
        <dbReference type="ChEBI" id="CHEBI:58702"/>
        <dbReference type="ChEBI" id="CHEBI:456216"/>
        <dbReference type="EC" id="4.1.1.49"/>
    </reaction>
</comment>
<dbReference type="PANTHER" id="PTHR30031:SF0">
    <property type="entry name" value="PHOSPHOENOLPYRUVATE CARBOXYKINASE (ATP)"/>
    <property type="match status" value="1"/>
</dbReference>
<dbReference type="UniPathway" id="UPA00138"/>
<evidence type="ECO:0000256" key="3">
    <source>
        <dbReference type="ARBA" id="ARBA00012363"/>
    </source>
</evidence>
<feature type="binding site" evidence="10">
    <location>
        <position position="320"/>
    </location>
    <ligand>
        <name>substrate</name>
    </ligand>
</feature>
<feature type="binding site" evidence="10">
    <location>
        <position position="199"/>
    </location>
    <ligand>
        <name>substrate</name>
    </ligand>
</feature>
<dbReference type="InterPro" id="IPR001272">
    <property type="entry name" value="PEP_carboxykinase_ATP"/>
</dbReference>
<dbReference type="PANTHER" id="PTHR30031">
    <property type="entry name" value="PHOSPHOENOLPYRUVATE CARBOXYKINASE ATP"/>
    <property type="match status" value="1"/>
</dbReference>
<evidence type="ECO:0000256" key="4">
    <source>
        <dbReference type="ARBA" id="ARBA00022432"/>
    </source>
</evidence>
<keyword evidence="4 10" id="KW-0312">Gluconeogenesis</keyword>
<keyword evidence="11" id="KW-0670">Pyruvate</keyword>
<comment type="similarity">
    <text evidence="2 10">Belongs to the phosphoenolpyruvate carboxykinase (ATP) family.</text>
</comment>
<feature type="binding site" evidence="10">
    <location>
        <position position="320"/>
    </location>
    <ligand>
        <name>ATP</name>
        <dbReference type="ChEBI" id="CHEBI:30616"/>
    </ligand>
</feature>
<dbReference type="EMBL" id="SMGG01000003">
    <property type="protein sequence ID" value="TCK62498.1"/>
    <property type="molecule type" value="Genomic_DNA"/>
</dbReference>
<dbReference type="Pfam" id="PF01293">
    <property type="entry name" value="PEPCK_ATP"/>
    <property type="match status" value="1"/>
</dbReference>
<keyword evidence="10" id="KW-0963">Cytoplasm</keyword>
<evidence type="ECO:0000256" key="10">
    <source>
        <dbReference type="HAMAP-Rule" id="MF_00453"/>
    </source>
</evidence>
<keyword evidence="12" id="KW-1185">Reference proteome</keyword>
<comment type="cofactor">
    <cofactor evidence="10">
        <name>Mn(2+)</name>
        <dbReference type="ChEBI" id="CHEBI:29035"/>
    </cofactor>
    <text evidence="10">Binds 1 Mn(2+) ion per subunit.</text>
</comment>
<keyword evidence="10" id="KW-0479">Metal-binding</keyword>
<evidence type="ECO:0000256" key="6">
    <source>
        <dbReference type="ARBA" id="ARBA00022793"/>
    </source>
</evidence>
<keyword evidence="5 10" id="KW-0547">Nucleotide-binding</keyword>
<dbReference type="GO" id="GO:0016301">
    <property type="term" value="F:kinase activity"/>
    <property type="evidence" value="ECO:0007669"/>
    <property type="project" value="UniProtKB-KW"/>
</dbReference>
<evidence type="ECO:0000313" key="11">
    <source>
        <dbReference type="EMBL" id="TCK62498.1"/>
    </source>
</evidence>
<evidence type="ECO:0000313" key="12">
    <source>
        <dbReference type="Proteomes" id="UP000294614"/>
    </source>
</evidence>
<dbReference type="NCBIfam" id="NF006820">
    <property type="entry name" value="PRK09344.1-2"/>
    <property type="match status" value="1"/>
</dbReference>
<organism evidence="11 12">
    <name type="scientific">Seleniivibrio woodruffii</name>
    <dbReference type="NCBI Taxonomy" id="1078050"/>
    <lineage>
        <taxon>Bacteria</taxon>
        <taxon>Pseudomonadati</taxon>
        <taxon>Deferribacterota</taxon>
        <taxon>Deferribacteres</taxon>
        <taxon>Deferribacterales</taxon>
        <taxon>Geovibrionaceae</taxon>
        <taxon>Seleniivibrio</taxon>
    </lineage>
</organism>
<feature type="binding site" evidence="10">
    <location>
        <position position="199"/>
    </location>
    <ligand>
        <name>Mn(2+)</name>
        <dbReference type="ChEBI" id="CHEBI:29035"/>
    </ligand>
</feature>
<feature type="binding site" evidence="10">
    <location>
        <position position="283"/>
    </location>
    <ligand>
        <name>ATP</name>
        <dbReference type="ChEBI" id="CHEBI:30616"/>
    </ligand>
</feature>
<dbReference type="HAMAP" id="MF_00453">
    <property type="entry name" value="PEPCK_ATP"/>
    <property type="match status" value="1"/>
</dbReference>
<feature type="binding site" evidence="10">
    <location>
        <begin position="234"/>
        <end position="242"/>
    </location>
    <ligand>
        <name>ATP</name>
        <dbReference type="ChEBI" id="CHEBI:30616"/>
    </ligand>
</feature>
<keyword evidence="7 10" id="KW-0067">ATP-binding</keyword>
<name>A0A4R1KCY9_9BACT</name>
<feature type="binding site" evidence="10">
    <location>
        <position position="199"/>
    </location>
    <ligand>
        <name>ATP</name>
        <dbReference type="ChEBI" id="CHEBI:30616"/>
    </ligand>
</feature>
<feature type="binding site" evidence="10">
    <location>
        <position position="218"/>
    </location>
    <ligand>
        <name>ATP</name>
        <dbReference type="ChEBI" id="CHEBI:30616"/>
    </ligand>
</feature>
<dbReference type="PROSITE" id="PS00532">
    <property type="entry name" value="PEPCK_ATP"/>
    <property type="match status" value="1"/>
</dbReference>
<gene>
    <name evidence="10" type="primary">pckA</name>
    <name evidence="11" type="ORF">C8D98_1027</name>
</gene>
<keyword evidence="6 10" id="KW-0210">Decarboxylase</keyword>
<dbReference type="EC" id="4.1.1.49" evidence="3 10"/>
<dbReference type="PIRSF" id="PIRSF006294">
    <property type="entry name" value="PEP_crbxkin"/>
    <property type="match status" value="1"/>
</dbReference>
<dbReference type="CDD" id="cd00484">
    <property type="entry name" value="PEPCK_ATP"/>
    <property type="match status" value="1"/>
</dbReference>
<dbReference type="Gene3D" id="3.40.449.10">
    <property type="entry name" value="Phosphoenolpyruvate Carboxykinase, domain 1"/>
    <property type="match status" value="1"/>
</dbReference>
<feature type="binding site" evidence="10">
    <location>
        <position position="193"/>
    </location>
    <ligand>
        <name>substrate</name>
    </ligand>
</feature>
<sequence>MSKAEMCVLDGYCFTNLGEIKKNLTAAELYEEIVKNGEGKIADKGAVVTLTGRCTGRSPNDKFIVEEETTKADVNWGKGNVAISEEKFERLFGKLKAYMQGKNIYIQECYAGADEKSRLKVRVINDSAWQNLFARNMFITEKDESKLANFAADFTVIGCPGFHANPEDDGTNSEAFILLNFKKKLVIIGGTQYAGEIKKSIFTVMNYVLPKMGIMSMHCSANIGEDGNTALFFGLSGTGKTTLSTDPERALIGDDEHGWSDEGVFNIEGGCYAKVIKLSPVQEPDIYACTQKFGTILENVVMDEKRQIDLDSDLYTENTRASYPIDSLPNIVESGKGGHPNVVIFLTYDAFGVLPPVSKLTVPQAMYHFISGYTARVAGTEKGVTEPKAVFSTCFGEPFMVWHPSVYAKLLGDKIVKHGASCYLVNTGLTGGPYGVGKRFEIKYTRKIIKAILSGEINKSEFIADSVFGFGIPKTLGDIPTDVLHPVESWKDKDEYMEKLKSLAKGFKENFKKYEAVTSAEIIAGGPVI</sequence>
<protein>
    <recommendedName>
        <fullName evidence="3 10">Phosphoenolpyruvate carboxykinase (ATP)</fullName>
        <shortName evidence="10">PCK</shortName>
        <shortName evidence="10">PEP carboxykinase</shortName>
        <shortName evidence="10">PEPCK</shortName>
        <ecNumber evidence="3 10">4.1.1.49</ecNumber>
    </recommendedName>
</protein>
<comment type="pathway">
    <text evidence="1 10">Carbohydrate biosynthesis; gluconeogenesis.</text>
</comment>
<feature type="binding site" evidence="10">
    <location>
        <position position="57"/>
    </location>
    <ligand>
        <name>substrate</name>
    </ligand>
</feature>
<comment type="caution">
    <text evidence="11">The sequence shown here is derived from an EMBL/GenBank/DDBJ whole genome shotgun (WGS) entry which is preliminary data.</text>
</comment>
<comment type="function">
    <text evidence="10">Involved in the gluconeogenesis. Catalyzes the conversion of oxaloacetate (OAA) to phosphoenolpyruvate (PEP) through direct phosphoryl transfer between the nucleoside triphosphate and OAA.</text>
</comment>
<dbReference type="InterPro" id="IPR013035">
    <property type="entry name" value="PEP_carboxykinase_C"/>
</dbReference>